<name>A0ABQ2DV14_9MICC</name>
<keyword evidence="1" id="KW-0812">Transmembrane</keyword>
<gene>
    <name evidence="2" type="ORF">GCM10007173_36640</name>
</gene>
<evidence type="ECO:0000256" key="1">
    <source>
        <dbReference type="SAM" id="Phobius"/>
    </source>
</evidence>
<dbReference type="GeneID" id="303305987"/>
<organism evidence="2 3">
    <name type="scientific">Glutamicibacter ardleyensis</name>
    <dbReference type="NCBI Taxonomy" id="225894"/>
    <lineage>
        <taxon>Bacteria</taxon>
        <taxon>Bacillati</taxon>
        <taxon>Actinomycetota</taxon>
        <taxon>Actinomycetes</taxon>
        <taxon>Micrococcales</taxon>
        <taxon>Micrococcaceae</taxon>
        <taxon>Glutamicibacter</taxon>
    </lineage>
</organism>
<evidence type="ECO:0000313" key="3">
    <source>
        <dbReference type="Proteomes" id="UP000606115"/>
    </source>
</evidence>
<feature type="transmembrane region" description="Helical" evidence="1">
    <location>
        <begin position="415"/>
        <end position="436"/>
    </location>
</feature>
<protein>
    <recommendedName>
        <fullName evidence="4">Phage tail tape measure protein domain-containing protein</fullName>
    </recommendedName>
</protein>
<feature type="transmembrane region" description="Helical" evidence="1">
    <location>
        <begin position="492"/>
        <end position="509"/>
    </location>
</feature>
<dbReference type="EMBL" id="BMKX01000015">
    <property type="protein sequence ID" value="GGJ74378.1"/>
    <property type="molecule type" value="Genomic_DNA"/>
</dbReference>
<feature type="transmembrane region" description="Helical" evidence="1">
    <location>
        <begin position="457"/>
        <end position="480"/>
    </location>
</feature>
<dbReference type="Proteomes" id="UP000606115">
    <property type="component" value="Unassembled WGS sequence"/>
</dbReference>
<keyword evidence="1" id="KW-1133">Transmembrane helix</keyword>
<feature type="transmembrane region" description="Helical" evidence="1">
    <location>
        <begin position="388"/>
        <end position="409"/>
    </location>
</feature>
<comment type="caution">
    <text evidence="2">The sequence shown here is derived from an EMBL/GenBank/DDBJ whole genome shotgun (WGS) entry which is preliminary data.</text>
</comment>
<sequence length="663" mass="67917">MAVQKLMFDIIGNADKVDKAFDDVVKSAETMGGKLKSAGKKAFTGMMDPRAGAAAGAMSGAALAKGFQFAIEKGSVSKGLTANLGLDAGQAEAAASATGGLYSDAFGESLQEVGDAVETVMSSFPGMRDAGSAALEDITGQAMALSKALGTDVTETAASAGVMVSTGLAKDSAEAFDLMAAASQKVPKAMRGELLPVMEEYAKDFQALGIDGPNAMGLIADAAQGGKIQMDKTGDALKEFMIRASDLDDKGAQSALESLGLSGKQTAKDLLGGGAAAKQASQEIISGLQGIKDPGQQASAAIALFGTPLEDIGKNEIPGFLNALTSADGGMGQTAGKAEELSNAVSEGPGAQLKQLGRTVEETFGGIVSGALPILEPLLEGLRQFAPILGPLVLAMGAFAVVQGIVNAVMWASPITWIIAGILLLIAAIALLVANWDTIVAWGTEVWGGFINWLTELITGFAAGWNAMWGAIGAFLVGLWQGFVTGAQEMGANLIAFFVGLPDMILGVLKGAGDWLFNAGKNIVQGLIDGIQSLAGTIGNFFLDLLPGWIVGPFKAALGIHSPSRVFAGFGENIGEGVLLGVEDVAPAIDNQMANLVNVPDEGGPVNFAAVTAPIQASQPTGSKSVTYAPVYQVQGGDSEELFQKLWPKFRNEARKEGLILGA</sequence>
<evidence type="ECO:0008006" key="4">
    <source>
        <dbReference type="Google" id="ProtNLM"/>
    </source>
</evidence>
<proteinExistence type="predicted"/>
<keyword evidence="3" id="KW-1185">Reference proteome</keyword>
<reference evidence="3" key="1">
    <citation type="journal article" date="2019" name="Int. J. Syst. Evol. Microbiol.">
        <title>The Global Catalogue of Microorganisms (GCM) 10K type strain sequencing project: providing services to taxonomists for standard genome sequencing and annotation.</title>
        <authorList>
            <consortium name="The Broad Institute Genomics Platform"/>
            <consortium name="The Broad Institute Genome Sequencing Center for Infectious Disease"/>
            <person name="Wu L."/>
            <person name="Ma J."/>
        </authorList>
    </citation>
    <scope>NUCLEOTIDE SEQUENCE [LARGE SCALE GENOMIC DNA]</scope>
    <source>
        <strain evidence="3">CGMCC 1.3685</strain>
    </source>
</reference>
<keyword evidence="1" id="KW-0472">Membrane</keyword>
<dbReference type="RefSeq" id="WP_188687460.1">
    <property type="nucleotide sequence ID" value="NZ_BMKX01000015.1"/>
</dbReference>
<evidence type="ECO:0000313" key="2">
    <source>
        <dbReference type="EMBL" id="GGJ74378.1"/>
    </source>
</evidence>
<accession>A0ABQ2DV14</accession>